<evidence type="ECO:0000313" key="2">
    <source>
        <dbReference type="Proteomes" id="UP001138751"/>
    </source>
</evidence>
<comment type="caution">
    <text evidence="1">The sequence shown here is derived from an EMBL/GenBank/DDBJ whole genome shotgun (WGS) entry which is preliminary data.</text>
</comment>
<dbReference type="Proteomes" id="UP001138751">
    <property type="component" value="Unassembled WGS sequence"/>
</dbReference>
<protein>
    <submittedName>
        <fullName evidence="1">Uncharacterized protein</fullName>
    </submittedName>
</protein>
<gene>
    <name evidence="1" type="ORF">GXW76_20370</name>
</gene>
<dbReference type="InterPro" id="IPR029044">
    <property type="entry name" value="Nucleotide-diphossugar_trans"/>
</dbReference>
<reference evidence="1" key="1">
    <citation type="submission" date="2020-01" db="EMBL/GenBank/DDBJ databases">
        <authorList>
            <person name="Rat A."/>
        </authorList>
    </citation>
    <scope>NUCLEOTIDE SEQUENCE</scope>
    <source>
        <strain evidence="1">LMG 31231</strain>
    </source>
</reference>
<keyword evidence="2" id="KW-1185">Reference proteome</keyword>
<accession>A0A9X9X2A9</accession>
<organism evidence="1 2">
    <name type="scientific">Neoroseomonas soli</name>
    <dbReference type="NCBI Taxonomy" id="1081025"/>
    <lineage>
        <taxon>Bacteria</taxon>
        <taxon>Pseudomonadati</taxon>
        <taxon>Pseudomonadota</taxon>
        <taxon>Alphaproteobacteria</taxon>
        <taxon>Acetobacterales</taxon>
        <taxon>Acetobacteraceae</taxon>
        <taxon>Neoroseomonas</taxon>
    </lineage>
</organism>
<reference evidence="1" key="2">
    <citation type="journal article" date="2021" name="Syst. Appl. Microbiol.">
        <title>Roseomonas hellenica sp. nov., isolated from roots of wild-growing Alkanna tinctoria.</title>
        <authorList>
            <person name="Rat A."/>
            <person name="Naranjo H.D."/>
            <person name="Lebbe L."/>
            <person name="Cnockaert M."/>
            <person name="Krigas N."/>
            <person name="Grigoriadou K."/>
            <person name="Maloupa E."/>
            <person name="Willems A."/>
        </authorList>
    </citation>
    <scope>NUCLEOTIDE SEQUENCE</scope>
    <source>
        <strain evidence="1">LMG 31231</strain>
    </source>
</reference>
<evidence type="ECO:0000313" key="1">
    <source>
        <dbReference type="EMBL" id="MBR0673538.1"/>
    </source>
</evidence>
<dbReference type="SUPFAM" id="SSF53448">
    <property type="entry name" value="Nucleotide-diphospho-sugar transferases"/>
    <property type="match status" value="1"/>
</dbReference>
<sequence>MNAEPGLFLTWPQQKDAVLAHLRANPAPLKILLKTRNDAALLERWITHHLAIAGPGNLIVFDNGSTDPGVLEIYRRHHAQILLARYDGFFDNLHRVAMFEDLYAALQAGKGRFVFLDTDEFLVWMEPDGTVLRDARLVQRLREVDAPVLPGTWLHNLLGFDDRFWLLPDGQGLVEGLTWGKPLIRHDVALSGVINHNSQLPLGSYRDRFRANCFVLHLNRLSAQQRIGANLNKLVAMQALPEGTTAAQAARLNVENFREGNIRLYLREVQQLVSRPQVAPDIESPLLPNSMRLLRDGALRFQAPAQEETLRRFLLEPASFMARAFAGQVAGAA</sequence>
<dbReference type="CDD" id="cd00761">
    <property type="entry name" value="Glyco_tranf_GTA_type"/>
    <property type="match status" value="1"/>
</dbReference>
<dbReference type="EMBL" id="JAAEDM010000076">
    <property type="protein sequence ID" value="MBR0673538.1"/>
    <property type="molecule type" value="Genomic_DNA"/>
</dbReference>
<name>A0A9X9X2A9_9PROT</name>
<dbReference type="AlphaFoldDB" id="A0A9X9X2A9"/>
<dbReference type="Pfam" id="PF13704">
    <property type="entry name" value="Glyco_tranf_2_4"/>
    <property type="match status" value="1"/>
</dbReference>
<proteinExistence type="predicted"/>